<keyword evidence="3" id="KW-0732">Signal</keyword>
<dbReference type="PROSITE" id="PS51257">
    <property type="entry name" value="PROKAR_LIPOPROTEIN"/>
    <property type="match status" value="1"/>
</dbReference>
<dbReference type="EMBL" id="BMWP01000028">
    <property type="protein sequence ID" value="GGW45880.1"/>
    <property type="molecule type" value="Genomic_DNA"/>
</dbReference>
<comment type="subcellular location">
    <subcellularLocation>
        <location evidence="1">Cell outer membrane</location>
    </subcellularLocation>
</comment>
<dbReference type="Proteomes" id="UP000634668">
    <property type="component" value="Unassembled WGS sequence"/>
</dbReference>
<sequence length="588" mass="66896">MKSIIKNFCFTLSAIFLTLGCDDDFLDRTPIDSVTELDFFKSVQDLEAYTNGLYGYLSASYNDLNSDNISHYNSGSDIERLLRGDINEDNIGGWNWGAIRNVNFLMHRYKNVEGNPEDIKHYVGIARFFRAILYYNMVKTYGDVPWYSRDLQTNDEVLLSKPKDPRSVVVDSIMADLEFAAANIKDSPSKTRITKWSALSILARTALHEGTFRKYHVDLGLNDGDKFLKRAASASSAIIESGNFSIHSTGDIYNDYQNLFSNLDLSSNEEIILYADYDKVLKRFHNSQTVMDYEYALSRSLVDTYLKTDGLPFTSEPGNETKTFDEVFEGRDPRLAQTCLTPGFVKPGNEKPYRIKLSLGGYVQTKFFPTNEDGITWNGSYNDLPIIRYAEILLINAEALAELGTISQDDLDKTINHLRARVNMPDLNLAVANNTIDPVLANRYHNVNNNGVLLEIRRERRVELATEGFRFEDLMRWRLGKILEDSQQGIYIPALGAYDVTGDGIEDVAVLNSPDETDPIDNLPNSAELSKFYISDNAFYLENGNSGRIMFNTDRDNPKIFEEPKYYYRPIPRKEILLNPNLTQPLGW</sequence>
<accession>A0A918MQW3</accession>
<dbReference type="AlphaFoldDB" id="A0A918MQW3"/>
<dbReference type="InterPro" id="IPR012944">
    <property type="entry name" value="SusD_RagB_dom"/>
</dbReference>
<keyword evidence="4" id="KW-0472">Membrane</keyword>
<comment type="similarity">
    <text evidence="2">Belongs to the SusD family.</text>
</comment>
<evidence type="ECO:0000256" key="4">
    <source>
        <dbReference type="ARBA" id="ARBA00023136"/>
    </source>
</evidence>
<dbReference type="RefSeq" id="WP_026814465.1">
    <property type="nucleotide sequence ID" value="NZ_BMWP01000028.1"/>
</dbReference>
<evidence type="ECO:0008006" key="10">
    <source>
        <dbReference type="Google" id="ProtNLM"/>
    </source>
</evidence>
<gene>
    <name evidence="8" type="ORF">GCM10007383_32720</name>
</gene>
<dbReference type="InterPro" id="IPR011990">
    <property type="entry name" value="TPR-like_helical_dom_sf"/>
</dbReference>
<reference evidence="8" key="2">
    <citation type="submission" date="2020-09" db="EMBL/GenBank/DDBJ databases">
        <authorList>
            <person name="Sun Q."/>
            <person name="Kim S."/>
        </authorList>
    </citation>
    <scope>NUCLEOTIDE SEQUENCE</scope>
    <source>
        <strain evidence="8">KCTC 12113</strain>
    </source>
</reference>
<keyword evidence="5" id="KW-0998">Cell outer membrane</keyword>
<proteinExistence type="inferred from homology"/>
<evidence type="ECO:0000256" key="3">
    <source>
        <dbReference type="ARBA" id="ARBA00022729"/>
    </source>
</evidence>
<feature type="domain" description="RagB/SusD" evidence="6">
    <location>
        <begin position="295"/>
        <end position="588"/>
    </location>
</feature>
<dbReference type="InterPro" id="IPR033985">
    <property type="entry name" value="SusD-like_N"/>
</dbReference>
<keyword evidence="9" id="KW-1185">Reference proteome</keyword>
<evidence type="ECO:0000256" key="5">
    <source>
        <dbReference type="ARBA" id="ARBA00023237"/>
    </source>
</evidence>
<evidence type="ECO:0000256" key="2">
    <source>
        <dbReference type="ARBA" id="ARBA00006275"/>
    </source>
</evidence>
<reference evidence="8" key="1">
    <citation type="journal article" date="2014" name="Int. J. Syst. Evol. Microbiol.">
        <title>Complete genome sequence of Corynebacterium casei LMG S-19264T (=DSM 44701T), isolated from a smear-ripened cheese.</title>
        <authorList>
            <consortium name="US DOE Joint Genome Institute (JGI-PGF)"/>
            <person name="Walter F."/>
            <person name="Albersmeier A."/>
            <person name="Kalinowski J."/>
            <person name="Ruckert C."/>
        </authorList>
    </citation>
    <scope>NUCLEOTIDE SEQUENCE</scope>
    <source>
        <strain evidence="8">KCTC 12113</strain>
    </source>
</reference>
<dbReference type="Pfam" id="PF14322">
    <property type="entry name" value="SusD-like_3"/>
    <property type="match status" value="1"/>
</dbReference>
<organism evidence="8 9">
    <name type="scientific">Arenibacter certesii</name>
    <dbReference type="NCBI Taxonomy" id="228955"/>
    <lineage>
        <taxon>Bacteria</taxon>
        <taxon>Pseudomonadati</taxon>
        <taxon>Bacteroidota</taxon>
        <taxon>Flavobacteriia</taxon>
        <taxon>Flavobacteriales</taxon>
        <taxon>Flavobacteriaceae</taxon>
        <taxon>Arenibacter</taxon>
    </lineage>
</organism>
<comment type="caution">
    <text evidence="8">The sequence shown here is derived from an EMBL/GenBank/DDBJ whole genome shotgun (WGS) entry which is preliminary data.</text>
</comment>
<evidence type="ECO:0000259" key="7">
    <source>
        <dbReference type="Pfam" id="PF14322"/>
    </source>
</evidence>
<protein>
    <recommendedName>
        <fullName evidence="10">RagB/SusD family nutrient uptake outer membrane protein</fullName>
    </recommendedName>
</protein>
<evidence type="ECO:0000313" key="8">
    <source>
        <dbReference type="EMBL" id="GGW45880.1"/>
    </source>
</evidence>
<feature type="domain" description="SusD-like N-terminal" evidence="7">
    <location>
        <begin position="25"/>
        <end position="207"/>
    </location>
</feature>
<dbReference type="GO" id="GO:0009279">
    <property type="term" value="C:cell outer membrane"/>
    <property type="evidence" value="ECO:0007669"/>
    <property type="project" value="UniProtKB-SubCell"/>
</dbReference>
<evidence type="ECO:0000259" key="6">
    <source>
        <dbReference type="Pfam" id="PF07980"/>
    </source>
</evidence>
<evidence type="ECO:0000313" key="9">
    <source>
        <dbReference type="Proteomes" id="UP000634668"/>
    </source>
</evidence>
<dbReference type="SUPFAM" id="SSF48452">
    <property type="entry name" value="TPR-like"/>
    <property type="match status" value="1"/>
</dbReference>
<dbReference type="Pfam" id="PF07980">
    <property type="entry name" value="SusD_RagB"/>
    <property type="match status" value="1"/>
</dbReference>
<evidence type="ECO:0000256" key="1">
    <source>
        <dbReference type="ARBA" id="ARBA00004442"/>
    </source>
</evidence>
<dbReference type="Gene3D" id="1.25.40.390">
    <property type="match status" value="1"/>
</dbReference>
<name>A0A918MQW3_9FLAO</name>